<proteinExistence type="predicted"/>
<dbReference type="EMBL" id="BAAALF010000127">
    <property type="protein sequence ID" value="GAA1258132.1"/>
    <property type="molecule type" value="Genomic_DNA"/>
</dbReference>
<keyword evidence="3" id="KW-1185">Reference proteome</keyword>
<protein>
    <submittedName>
        <fullName evidence="2">Uncharacterized protein</fullName>
    </submittedName>
</protein>
<feature type="region of interest" description="Disordered" evidence="1">
    <location>
        <begin position="1"/>
        <end position="21"/>
    </location>
</feature>
<evidence type="ECO:0000256" key="1">
    <source>
        <dbReference type="SAM" id="MobiDB-lite"/>
    </source>
</evidence>
<dbReference type="Proteomes" id="UP001500037">
    <property type="component" value="Unassembled WGS sequence"/>
</dbReference>
<reference evidence="3" key="1">
    <citation type="journal article" date="2019" name="Int. J. Syst. Evol. Microbiol.">
        <title>The Global Catalogue of Microorganisms (GCM) 10K type strain sequencing project: providing services to taxonomists for standard genome sequencing and annotation.</title>
        <authorList>
            <consortium name="The Broad Institute Genomics Platform"/>
            <consortium name="The Broad Institute Genome Sequencing Center for Infectious Disease"/>
            <person name="Wu L."/>
            <person name="Ma J."/>
        </authorList>
    </citation>
    <scope>NUCLEOTIDE SEQUENCE [LARGE SCALE GENOMIC DNA]</scope>
    <source>
        <strain evidence="3">JCM 13004</strain>
    </source>
</reference>
<name>A0ABP4HC25_9ACTN</name>
<dbReference type="Gene3D" id="2.40.50.140">
    <property type="entry name" value="Nucleic acid-binding proteins"/>
    <property type="match status" value="1"/>
</dbReference>
<organism evidence="2 3">
    <name type="scientific">Kitasatospora nipponensis</name>
    <dbReference type="NCBI Taxonomy" id="258049"/>
    <lineage>
        <taxon>Bacteria</taxon>
        <taxon>Bacillati</taxon>
        <taxon>Actinomycetota</taxon>
        <taxon>Actinomycetes</taxon>
        <taxon>Kitasatosporales</taxon>
        <taxon>Streptomycetaceae</taxon>
        <taxon>Kitasatospora</taxon>
    </lineage>
</organism>
<evidence type="ECO:0000313" key="2">
    <source>
        <dbReference type="EMBL" id="GAA1258132.1"/>
    </source>
</evidence>
<dbReference type="InterPro" id="IPR012340">
    <property type="entry name" value="NA-bd_OB-fold"/>
</dbReference>
<sequence>MSVLDDADQSPVGAVGRITVPVPPDGPGEVMVPVRGGTEAYAAWSDRPLARHTEVLVVEQTSPRSVVVVPFPSG</sequence>
<comment type="caution">
    <text evidence="2">The sequence shown here is derived from an EMBL/GenBank/DDBJ whole genome shotgun (WGS) entry which is preliminary data.</text>
</comment>
<dbReference type="RefSeq" id="WP_344444749.1">
    <property type="nucleotide sequence ID" value="NZ_BAAALF010000127.1"/>
</dbReference>
<gene>
    <name evidence="2" type="ORF">GCM10009665_55480</name>
</gene>
<accession>A0ABP4HC25</accession>
<evidence type="ECO:0000313" key="3">
    <source>
        <dbReference type="Proteomes" id="UP001500037"/>
    </source>
</evidence>